<keyword evidence="2" id="KW-1185">Reference proteome</keyword>
<feature type="compositionally biased region" description="Acidic residues" evidence="1">
    <location>
        <begin position="388"/>
        <end position="397"/>
    </location>
</feature>
<sequence>MNEYRIFLTGEVAGAWKRLVGRFYWLHDNQIIEHLLEIHNVYCKHVCLLDLSNETQTSRLTGNKEKPDLIPSATISTESGLASRLHGIGSTESVTRPTDPNKGQPPEQSMVIKEEPEAMEFTESENIRNESLLPLNPSTRDPGGGGISSVGELTPSSKSSLPVIVNVASLANVGGQEVTPLVQSLGLEVTPRIQQPVMQDLGVNLYSQGQKVLWIVKNAQSSVQPLNPHCIQSVNQNDAQILNQRTAHLVSQNSVQIGNPNSIQSVTQQNTAKVVNPNITQLLNQSSAHLVNQNTANSVQTVNPSSIQLMNQNSTQLVKQYSAQAVNLNNAQLLNQRSAHLGNPNSSHEAENLSEKVDQEHGRNQERKESVSRNSAEEDEGPSTSVVDDSETDDEFSEGQKIAFEHFDDWHNSESDEEESSESENETKPDINDLPQLEMAPATGWKKTSRFVRTTAAEVNKLFEARQRPATKKNTKWGCKIFQEWNIERRGEAIDFLTISAEELNQLLEIFYCEARPEKNGALYQKNTLINLRAAINRKLADLKRSMDIVKGKEFSSSNGVLYGLCKERIRDGTMATTQHRQPITKSDMEKIHAYFKNAPNNPVILRQCVYFHIALHFFTRGQEFYHQLRLDSFTFHTDESGEYALLNEEEGNQGNSRNTLNCGRRMYATGGDTCPLKMLKLLIEKTEETAQFLFNKYRTENLCNLIPTLKWFHDAPLSKSTFATFIKDIGKGAKLSRVYTGNCLRLTALENLSEADIEDFEAQRKLFLSEFKERGLLSRYNKKITALQKIITATLQPNIKTTK</sequence>
<dbReference type="GeneID" id="111117364"/>
<dbReference type="PANTHER" id="PTHR21446:SF6">
    <property type="entry name" value="MITOCHONDRIAL ANTIVIRAL-SIGNALING PROTEIN"/>
    <property type="match status" value="1"/>
</dbReference>
<dbReference type="AlphaFoldDB" id="A0A8B8C960"/>
<organism evidence="2 3">
    <name type="scientific">Crassostrea virginica</name>
    <name type="common">Eastern oyster</name>
    <dbReference type="NCBI Taxonomy" id="6565"/>
    <lineage>
        <taxon>Eukaryota</taxon>
        <taxon>Metazoa</taxon>
        <taxon>Spiralia</taxon>
        <taxon>Lophotrochozoa</taxon>
        <taxon>Mollusca</taxon>
        <taxon>Bivalvia</taxon>
        <taxon>Autobranchia</taxon>
        <taxon>Pteriomorphia</taxon>
        <taxon>Ostreida</taxon>
        <taxon>Ostreoidea</taxon>
        <taxon>Ostreidae</taxon>
        <taxon>Crassostrea</taxon>
    </lineage>
</organism>
<feature type="region of interest" description="Disordered" evidence="1">
    <location>
        <begin position="338"/>
        <end position="446"/>
    </location>
</feature>
<dbReference type="PANTHER" id="PTHR21446">
    <property type="entry name" value="DUF3504 DOMAIN-CONTAINING PROTEIN"/>
    <property type="match status" value="1"/>
</dbReference>
<gene>
    <name evidence="3" type="primary">LOC111117364</name>
</gene>
<reference evidence="3" key="1">
    <citation type="submission" date="2025-08" db="UniProtKB">
        <authorList>
            <consortium name="RefSeq"/>
        </authorList>
    </citation>
    <scope>IDENTIFICATION</scope>
    <source>
        <tissue evidence="3">Whole sample</tissue>
    </source>
</reference>
<proteinExistence type="predicted"/>
<name>A0A8B8C960_CRAVI</name>
<evidence type="ECO:0000256" key="1">
    <source>
        <dbReference type="SAM" id="MobiDB-lite"/>
    </source>
</evidence>
<accession>A0A8B8C960</accession>
<protein>
    <submittedName>
        <fullName evidence="3">Uncharacterized protein LOC111117364 isoform X2</fullName>
    </submittedName>
</protein>
<dbReference type="OrthoDB" id="6170188at2759"/>
<feature type="compositionally biased region" description="Basic and acidic residues" evidence="1">
    <location>
        <begin position="403"/>
        <end position="414"/>
    </location>
</feature>
<feature type="compositionally biased region" description="Basic and acidic residues" evidence="1">
    <location>
        <begin position="348"/>
        <end position="371"/>
    </location>
</feature>
<dbReference type="Proteomes" id="UP000694844">
    <property type="component" value="Chromosome 10"/>
</dbReference>
<feature type="compositionally biased region" description="Acidic residues" evidence="1">
    <location>
        <begin position="415"/>
        <end position="424"/>
    </location>
</feature>
<evidence type="ECO:0000313" key="2">
    <source>
        <dbReference type="Proteomes" id="UP000694844"/>
    </source>
</evidence>
<feature type="region of interest" description="Disordered" evidence="1">
    <location>
        <begin position="88"/>
        <end position="108"/>
    </location>
</feature>
<dbReference type="RefSeq" id="XP_022312170.1">
    <property type="nucleotide sequence ID" value="XM_022456462.1"/>
</dbReference>
<dbReference type="InterPro" id="IPR052787">
    <property type="entry name" value="MAVS"/>
</dbReference>
<evidence type="ECO:0000313" key="3">
    <source>
        <dbReference type="RefSeq" id="XP_022312170.1"/>
    </source>
</evidence>